<proteinExistence type="predicted"/>
<reference evidence="6" key="2">
    <citation type="submission" date="2025-08" db="UniProtKB">
        <authorList>
            <consortium name="Ensembl"/>
        </authorList>
    </citation>
    <scope>IDENTIFICATION</scope>
</reference>
<dbReference type="PANTHER" id="PTHR16675">
    <property type="entry name" value="MHC CLASS I-RELATED"/>
    <property type="match status" value="1"/>
</dbReference>
<accession>A0A8K9WY11</accession>
<keyword evidence="1" id="KW-0325">Glycoprotein</keyword>
<dbReference type="InterPro" id="IPR013783">
    <property type="entry name" value="Ig-like_fold"/>
</dbReference>
<feature type="domain" description="Ig-like" evidence="5">
    <location>
        <begin position="85"/>
        <end position="182"/>
    </location>
</feature>
<dbReference type="GO" id="GO:0006955">
    <property type="term" value="P:immune response"/>
    <property type="evidence" value="ECO:0007669"/>
    <property type="project" value="TreeGrafter"/>
</dbReference>
<keyword evidence="7" id="KW-1185">Reference proteome</keyword>
<dbReference type="InterPro" id="IPR003597">
    <property type="entry name" value="Ig_C1-set"/>
</dbReference>
<dbReference type="SMART" id="SM00407">
    <property type="entry name" value="IGc1"/>
    <property type="match status" value="1"/>
</dbReference>
<keyword evidence="4" id="KW-0812">Transmembrane</keyword>
<dbReference type="Pfam" id="PF07654">
    <property type="entry name" value="C1-set"/>
    <property type="match status" value="1"/>
</dbReference>
<keyword evidence="2" id="KW-0393">Immunoglobulin domain</keyword>
<dbReference type="Gene3D" id="2.60.40.10">
    <property type="entry name" value="Immunoglobulins"/>
    <property type="match status" value="1"/>
</dbReference>
<dbReference type="GeneTree" id="ENSGT01150000287002"/>
<dbReference type="InterPro" id="IPR036179">
    <property type="entry name" value="Ig-like_dom_sf"/>
</dbReference>
<organism evidence="6 7">
    <name type="scientific">Oncorhynchus mykiss</name>
    <name type="common">Rainbow trout</name>
    <name type="synonym">Salmo gairdneri</name>
    <dbReference type="NCBI Taxonomy" id="8022"/>
    <lineage>
        <taxon>Eukaryota</taxon>
        <taxon>Metazoa</taxon>
        <taxon>Chordata</taxon>
        <taxon>Craniata</taxon>
        <taxon>Vertebrata</taxon>
        <taxon>Euteleostomi</taxon>
        <taxon>Actinopterygii</taxon>
        <taxon>Neopterygii</taxon>
        <taxon>Teleostei</taxon>
        <taxon>Protacanthopterygii</taxon>
        <taxon>Salmoniformes</taxon>
        <taxon>Salmonidae</taxon>
        <taxon>Salmoninae</taxon>
        <taxon>Oncorhynchus</taxon>
    </lineage>
</organism>
<dbReference type="PROSITE" id="PS50835">
    <property type="entry name" value="IG_LIKE"/>
    <property type="match status" value="1"/>
</dbReference>
<dbReference type="SUPFAM" id="SSF48726">
    <property type="entry name" value="Immunoglobulin"/>
    <property type="match status" value="1"/>
</dbReference>
<keyword evidence="4" id="KW-1133">Transmembrane helix</keyword>
<name>A0A8K9WY11_ONCMY</name>
<sequence length="308" mass="34507">MYVRSFRTFSFTFCNLEDTLIQSHLVSAFNYCISSHAITNCMNHILITYPTVNHICIYNLFFQVSYLCSVINHVFLCLCNVVADPLIYTVPRGSLKPGHNNLTCLVTGTYPSSSPIEMNLFRNNVNLTEMEGVRSSGVRPNEDNTYQLRKTVMINASESEVYQCVVNHKSFPGTRKNTWEVKKSEESSGGIKSSFYWTIGLPFFLLAVLVVVVVVWFFKYKWRSEPNRHLAANPEENAALGVQDGGSLIDQGGETTSVDLSSEREDLTNAPDAEGENDEAYGSRGSSDSDLSQIQRTLLEFNTDPADN</sequence>
<reference evidence="6" key="1">
    <citation type="submission" date="2020-07" db="EMBL/GenBank/DDBJ databases">
        <title>A long reads based de novo assembly of the rainbow trout Arlee double haploid line genome.</title>
        <authorList>
            <person name="Gao G."/>
            <person name="Palti Y."/>
        </authorList>
    </citation>
    <scope>NUCLEOTIDE SEQUENCE [LARGE SCALE GENOMIC DNA]</scope>
</reference>
<reference evidence="6" key="3">
    <citation type="submission" date="2025-09" db="UniProtKB">
        <authorList>
            <consortium name="Ensembl"/>
        </authorList>
    </citation>
    <scope>IDENTIFICATION</scope>
</reference>
<dbReference type="Ensembl" id="ENSOMYT00000148262.1">
    <property type="protein sequence ID" value="ENSOMYP00000124940.1"/>
    <property type="gene ID" value="ENSOMYG00000046154.2"/>
</dbReference>
<keyword evidence="4" id="KW-0472">Membrane</keyword>
<evidence type="ECO:0000256" key="4">
    <source>
        <dbReference type="SAM" id="Phobius"/>
    </source>
</evidence>
<dbReference type="Proteomes" id="UP000694395">
    <property type="component" value="Chromosome 28"/>
</dbReference>
<dbReference type="PROSITE" id="PS00290">
    <property type="entry name" value="IG_MHC"/>
    <property type="match status" value="1"/>
</dbReference>
<dbReference type="InterPro" id="IPR003006">
    <property type="entry name" value="Ig/MHC_CS"/>
</dbReference>
<dbReference type="AlphaFoldDB" id="A0A8K9WY11"/>
<protein>
    <recommendedName>
        <fullName evidence="5">Ig-like domain-containing protein</fullName>
    </recommendedName>
</protein>
<dbReference type="GO" id="GO:0009897">
    <property type="term" value="C:external side of plasma membrane"/>
    <property type="evidence" value="ECO:0007669"/>
    <property type="project" value="TreeGrafter"/>
</dbReference>
<dbReference type="PANTHER" id="PTHR16675:SF193">
    <property type="entry name" value="LOC571647 PROTEIN-RELATED"/>
    <property type="match status" value="1"/>
</dbReference>
<feature type="transmembrane region" description="Helical" evidence="4">
    <location>
        <begin position="195"/>
        <end position="218"/>
    </location>
</feature>
<evidence type="ECO:0000256" key="2">
    <source>
        <dbReference type="ARBA" id="ARBA00023319"/>
    </source>
</evidence>
<dbReference type="InterPro" id="IPR050208">
    <property type="entry name" value="MHC_class-I_related"/>
</dbReference>
<evidence type="ECO:0000259" key="5">
    <source>
        <dbReference type="PROSITE" id="PS50835"/>
    </source>
</evidence>
<evidence type="ECO:0000313" key="6">
    <source>
        <dbReference type="Ensembl" id="ENSOMYP00000124940.1"/>
    </source>
</evidence>
<dbReference type="GO" id="GO:0005615">
    <property type="term" value="C:extracellular space"/>
    <property type="evidence" value="ECO:0007669"/>
    <property type="project" value="TreeGrafter"/>
</dbReference>
<feature type="region of interest" description="Disordered" evidence="3">
    <location>
        <begin position="242"/>
        <end position="291"/>
    </location>
</feature>
<evidence type="ECO:0000256" key="3">
    <source>
        <dbReference type="SAM" id="MobiDB-lite"/>
    </source>
</evidence>
<evidence type="ECO:0000256" key="1">
    <source>
        <dbReference type="ARBA" id="ARBA00023180"/>
    </source>
</evidence>
<evidence type="ECO:0000313" key="7">
    <source>
        <dbReference type="Proteomes" id="UP000694395"/>
    </source>
</evidence>
<dbReference type="InterPro" id="IPR007110">
    <property type="entry name" value="Ig-like_dom"/>
</dbReference>